<protein>
    <submittedName>
        <fullName evidence="2">Uncharacterized protein</fullName>
    </submittedName>
</protein>
<evidence type="ECO:0000256" key="1">
    <source>
        <dbReference type="SAM" id="MobiDB-lite"/>
    </source>
</evidence>
<sequence>MDPYVRTAGLDEADLALINDALSLVRSADVRAVVRDLLPRVTKEEQESVATRCDVAHAAALVFPPSLDGLIARLRADGFTVGEVVPSVVVRERLSRRYGMPAVALEVTILHVRVPAGGQGPCEIELFVLEAPPGTELRGIAVRERKERNESHLALEVRAAPDDVIMARLHTLLTGHGGLAADGGGYNSQEACTVLYFLSTAIDGRDVRSTSGRGHPGRLELRALGHHPAILAAHRGDGRTNRRNADRSR</sequence>
<evidence type="ECO:0000313" key="3">
    <source>
        <dbReference type="Proteomes" id="UP001180531"/>
    </source>
</evidence>
<feature type="compositionally biased region" description="Basic and acidic residues" evidence="1">
    <location>
        <begin position="234"/>
        <end position="249"/>
    </location>
</feature>
<gene>
    <name evidence="2" type="ORF">RM609_04575</name>
</gene>
<feature type="region of interest" description="Disordered" evidence="1">
    <location>
        <begin position="230"/>
        <end position="249"/>
    </location>
</feature>
<dbReference type="Proteomes" id="UP001180531">
    <property type="component" value="Unassembled WGS sequence"/>
</dbReference>
<evidence type="ECO:0000313" key="2">
    <source>
        <dbReference type="EMBL" id="MDT0448360.1"/>
    </source>
</evidence>
<organism evidence="2 3">
    <name type="scientific">Streptomyces hesseae</name>
    <dbReference type="NCBI Taxonomy" id="3075519"/>
    <lineage>
        <taxon>Bacteria</taxon>
        <taxon>Bacillati</taxon>
        <taxon>Actinomycetota</taxon>
        <taxon>Actinomycetes</taxon>
        <taxon>Kitasatosporales</taxon>
        <taxon>Streptomycetaceae</taxon>
        <taxon>Streptomyces</taxon>
    </lineage>
</organism>
<keyword evidence="3" id="KW-1185">Reference proteome</keyword>
<accession>A0ABU2SHF0</accession>
<dbReference type="RefSeq" id="WP_311608097.1">
    <property type="nucleotide sequence ID" value="NZ_JAVRFI010000002.1"/>
</dbReference>
<name>A0ABU2SHF0_9ACTN</name>
<reference evidence="2" key="1">
    <citation type="submission" date="2024-05" db="EMBL/GenBank/DDBJ databases">
        <title>30 novel species of actinomycetes from the DSMZ collection.</title>
        <authorList>
            <person name="Nouioui I."/>
        </authorList>
    </citation>
    <scope>NUCLEOTIDE SEQUENCE</scope>
    <source>
        <strain evidence="2">DSM 40473</strain>
    </source>
</reference>
<proteinExistence type="predicted"/>
<dbReference type="EMBL" id="JAVRFI010000002">
    <property type="protein sequence ID" value="MDT0448360.1"/>
    <property type="molecule type" value="Genomic_DNA"/>
</dbReference>
<comment type="caution">
    <text evidence="2">The sequence shown here is derived from an EMBL/GenBank/DDBJ whole genome shotgun (WGS) entry which is preliminary data.</text>
</comment>